<dbReference type="GO" id="GO:0045944">
    <property type="term" value="P:positive regulation of transcription by RNA polymerase II"/>
    <property type="evidence" value="ECO:0007669"/>
    <property type="project" value="TreeGrafter"/>
</dbReference>
<proteinExistence type="predicted"/>
<keyword evidence="7" id="KW-0804">Transcription</keyword>
<reference evidence="14" key="1">
    <citation type="submission" date="2017-02" db="UniProtKB">
        <authorList>
            <consortium name="WormBaseParasite"/>
        </authorList>
    </citation>
    <scope>IDENTIFICATION</scope>
</reference>
<evidence type="ECO:0000256" key="10">
    <source>
        <dbReference type="SAM" id="MobiDB-lite"/>
    </source>
</evidence>
<keyword evidence="8" id="KW-0539">Nucleus</keyword>
<protein>
    <submittedName>
        <fullName evidence="14">PHD-type domain-containing protein</fullName>
    </submittedName>
</protein>
<evidence type="ECO:0000256" key="3">
    <source>
        <dbReference type="ARBA" id="ARBA00022737"/>
    </source>
</evidence>
<accession>A0A0M3J2B4</accession>
<keyword evidence="3" id="KW-0677">Repeat</keyword>
<evidence type="ECO:0000256" key="9">
    <source>
        <dbReference type="PROSITE-ProRule" id="PRU00146"/>
    </source>
</evidence>
<keyword evidence="2" id="KW-0479">Metal-binding</keyword>
<evidence type="ECO:0000256" key="6">
    <source>
        <dbReference type="ARBA" id="ARBA00023015"/>
    </source>
</evidence>
<dbReference type="InterPro" id="IPR019787">
    <property type="entry name" value="Znf_PHD-finger"/>
</dbReference>
<feature type="compositionally biased region" description="Low complexity" evidence="10">
    <location>
        <begin position="1"/>
        <end position="22"/>
    </location>
</feature>
<comment type="subcellular location">
    <subcellularLocation>
        <location evidence="1">Nucleus</location>
    </subcellularLocation>
</comment>
<keyword evidence="4 9" id="KW-0863">Zinc-finger</keyword>
<sequence length="333" mass="36679">MSSPATTTVTTTASNSARASPAFFLDNTASSDTDDFRPPLRREKSDSLPYQPHSGRGGRGGGKKKPYSGRGSMMRGRASHSDLTEHSSNGTVSMRGKRGGRNGYKNGKGTRGRRPRGGKTSSMLALVASSAAGREAAEQHNQENGETDESKNRVEDNDYIRTVVVTSSEHTYFMQMPVCLICGSIGKDSEGTMVACATCAQNYHTYCVGLHDKLNSTVVKRGWRCLDCTVCEGCGDGRDESNLLLCDECDVSYHIYCLDPPLERIPHGSWRCKWCATCRRCSTPIASSTDTQRMEGLCETCYSLRKCPKCLRLYDVGDHIIKCQHCQRFEIYL</sequence>
<evidence type="ECO:0000259" key="11">
    <source>
        <dbReference type="PROSITE" id="PS50016"/>
    </source>
</evidence>
<dbReference type="GO" id="GO:0042800">
    <property type="term" value="F:histone H3K4 methyltransferase activity"/>
    <property type="evidence" value="ECO:0007669"/>
    <property type="project" value="TreeGrafter"/>
</dbReference>
<dbReference type="InterPro" id="IPR001965">
    <property type="entry name" value="Znf_PHD"/>
</dbReference>
<dbReference type="Proteomes" id="UP000267096">
    <property type="component" value="Unassembled WGS sequence"/>
</dbReference>
<dbReference type="SUPFAM" id="SSF57903">
    <property type="entry name" value="FYVE/PHD zinc finger"/>
    <property type="match status" value="2"/>
</dbReference>
<dbReference type="Pfam" id="PF00628">
    <property type="entry name" value="PHD"/>
    <property type="match status" value="1"/>
</dbReference>
<keyword evidence="6" id="KW-0805">Transcription regulation</keyword>
<evidence type="ECO:0000313" key="12">
    <source>
        <dbReference type="EMBL" id="VDK18872.1"/>
    </source>
</evidence>
<dbReference type="GO" id="GO:0003713">
    <property type="term" value="F:transcription coactivator activity"/>
    <property type="evidence" value="ECO:0007669"/>
    <property type="project" value="TreeGrafter"/>
</dbReference>
<evidence type="ECO:0000256" key="2">
    <source>
        <dbReference type="ARBA" id="ARBA00022723"/>
    </source>
</evidence>
<dbReference type="WBParaSite" id="ASIM_0000167201-mRNA-1">
    <property type="protein sequence ID" value="ASIM_0000167201-mRNA-1"/>
    <property type="gene ID" value="ASIM_0000167201"/>
</dbReference>
<organism evidence="14">
    <name type="scientific">Anisakis simplex</name>
    <name type="common">Herring worm</name>
    <dbReference type="NCBI Taxonomy" id="6269"/>
    <lineage>
        <taxon>Eukaryota</taxon>
        <taxon>Metazoa</taxon>
        <taxon>Ecdysozoa</taxon>
        <taxon>Nematoda</taxon>
        <taxon>Chromadorea</taxon>
        <taxon>Rhabditida</taxon>
        <taxon>Spirurina</taxon>
        <taxon>Ascaridomorpha</taxon>
        <taxon>Ascaridoidea</taxon>
        <taxon>Anisakidae</taxon>
        <taxon>Anisakis</taxon>
        <taxon>Anisakis simplex complex</taxon>
    </lineage>
</organism>
<evidence type="ECO:0000256" key="7">
    <source>
        <dbReference type="ARBA" id="ARBA00023163"/>
    </source>
</evidence>
<evidence type="ECO:0000256" key="1">
    <source>
        <dbReference type="ARBA" id="ARBA00004123"/>
    </source>
</evidence>
<reference evidence="12 13" key="2">
    <citation type="submission" date="2018-11" db="EMBL/GenBank/DDBJ databases">
        <authorList>
            <consortium name="Pathogen Informatics"/>
        </authorList>
    </citation>
    <scope>NUCLEOTIDE SEQUENCE [LARGE SCALE GENOMIC DNA]</scope>
</reference>
<dbReference type="PROSITE" id="PS50016">
    <property type="entry name" value="ZF_PHD_2"/>
    <property type="match status" value="1"/>
</dbReference>
<dbReference type="InterPro" id="IPR013083">
    <property type="entry name" value="Znf_RING/FYVE/PHD"/>
</dbReference>
<dbReference type="Gene3D" id="3.30.40.10">
    <property type="entry name" value="Zinc/RING finger domain, C3HC4 (zinc finger)"/>
    <property type="match status" value="2"/>
</dbReference>
<evidence type="ECO:0000256" key="5">
    <source>
        <dbReference type="ARBA" id="ARBA00022833"/>
    </source>
</evidence>
<dbReference type="GO" id="GO:0008270">
    <property type="term" value="F:zinc ion binding"/>
    <property type="evidence" value="ECO:0007669"/>
    <property type="project" value="UniProtKB-KW"/>
</dbReference>
<evidence type="ECO:0000256" key="8">
    <source>
        <dbReference type="ARBA" id="ARBA00023242"/>
    </source>
</evidence>
<dbReference type="EMBL" id="UYRR01001683">
    <property type="protein sequence ID" value="VDK18872.1"/>
    <property type="molecule type" value="Genomic_DNA"/>
</dbReference>
<dbReference type="CDD" id="cd15513">
    <property type="entry name" value="PHD5_KMT2C_like"/>
    <property type="match status" value="1"/>
</dbReference>
<keyword evidence="13" id="KW-1185">Reference proteome</keyword>
<keyword evidence="5" id="KW-0862">Zinc</keyword>
<evidence type="ECO:0000313" key="14">
    <source>
        <dbReference type="WBParaSite" id="ASIM_0000167201-mRNA-1"/>
    </source>
</evidence>
<feature type="compositionally biased region" description="Basic residues" evidence="10">
    <location>
        <begin position="108"/>
        <end position="117"/>
    </location>
</feature>
<feature type="compositionally biased region" description="Basic and acidic residues" evidence="10">
    <location>
        <begin position="34"/>
        <end position="46"/>
    </location>
</feature>
<dbReference type="PANTHER" id="PTHR45888">
    <property type="entry name" value="HL01030P-RELATED"/>
    <property type="match status" value="1"/>
</dbReference>
<name>A0A0M3J2B4_ANISI</name>
<feature type="domain" description="PHD-type" evidence="11">
    <location>
        <begin position="225"/>
        <end position="278"/>
    </location>
</feature>
<evidence type="ECO:0000313" key="13">
    <source>
        <dbReference type="Proteomes" id="UP000267096"/>
    </source>
</evidence>
<dbReference type="InterPro" id="IPR011011">
    <property type="entry name" value="Znf_FYVE_PHD"/>
</dbReference>
<dbReference type="AlphaFoldDB" id="A0A0M3J2B4"/>
<dbReference type="OrthoDB" id="308383at2759"/>
<gene>
    <name evidence="12" type="ORF">ASIM_LOCUS1547</name>
</gene>
<evidence type="ECO:0000256" key="4">
    <source>
        <dbReference type="ARBA" id="ARBA00022771"/>
    </source>
</evidence>
<dbReference type="GO" id="GO:0044666">
    <property type="term" value="C:MLL3/4 complex"/>
    <property type="evidence" value="ECO:0007669"/>
    <property type="project" value="TreeGrafter"/>
</dbReference>
<feature type="compositionally biased region" description="Low complexity" evidence="10">
    <location>
        <begin position="118"/>
        <end position="132"/>
    </location>
</feature>
<feature type="region of interest" description="Disordered" evidence="10">
    <location>
        <begin position="1"/>
        <end position="155"/>
    </location>
</feature>
<dbReference type="SMART" id="SM00249">
    <property type="entry name" value="PHD"/>
    <property type="match status" value="2"/>
</dbReference>
<dbReference type="PANTHER" id="PTHR45888:SF6">
    <property type="entry name" value="HL01030P-RELATED"/>
    <property type="match status" value="1"/>
</dbReference>
<feature type="compositionally biased region" description="Basic and acidic residues" evidence="10">
    <location>
        <begin position="135"/>
        <end position="155"/>
    </location>
</feature>